<sequence>MVSWTVTVEGTDLDAVSDVEPVSGDAGRLGTAKVVAGNTAANRAVSSGDDAQVKRNGTVEFDGKVTKAPGGGKYQEQLEFTIADNRVVLRYIEVHRPFYEMDTGDIIKAAVTEEASVRSPTFIHRGDDLTGWSSDTPEFELLDSDEKRVHEYGSNVLFAGWPGGSSGDYSITFTNVPSSAIPGDGQIIRLTTRMLVNNRGDQIECEVDLRDNAGNNYIWTPERLDTNFREYTFAAEDAVSEADIGSALGTNGALEYRFRLKGNLPEPRAVGIDMAQTLPFVTGARTTDITVNNVQTTGRTITRRFDENVMQMLQTLGDEDGFDSWVDSSDDLHYEPGGTRSANFSITDNTPVTDYNFDRDYDRIVNKVTVQGANDIQVTAVDSASIDFYGISEREEQIVDREIQTEAEADRRAREYLEDNAWHDTAIMFEVADVDYAGVSIGEAMRVQWSPEGVDTIYNVSKKTVSDAGYVTLHFSGYTGGAN</sequence>
<dbReference type="GeneID" id="16194305"/>
<gene>
    <name evidence="1" type="primary">51</name>
    <name evidence="1" type="ORF">HHTV2_51</name>
</gene>
<dbReference type="EMBL" id="KC292024">
    <property type="protein sequence ID" value="AGM11216.1"/>
    <property type="molecule type" value="Genomic_DNA"/>
</dbReference>
<protein>
    <submittedName>
        <fullName evidence="1">Uncharacterized protein</fullName>
    </submittedName>
</protein>
<accession>R4TG61</accession>
<keyword evidence="2" id="KW-1185">Reference proteome</keyword>
<dbReference type="OrthoDB" id="9318at10239"/>
<evidence type="ECO:0000313" key="2">
    <source>
        <dbReference type="Proteomes" id="UP000203112"/>
    </source>
</evidence>
<name>R4TG61_9CAUD</name>
<dbReference type="RefSeq" id="YP_008060360.1">
    <property type="nucleotide sequence ID" value="NC_021340.1"/>
</dbReference>
<proteinExistence type="predicted"/>
<evidence type="ECO:0000313" key="1">
    <source>
        <dbReference type="EMBL" id="AGM11216.1"/>
    </source>
</evidence>
<dbReference type="KEGG" id="vg:16194305"/>
<reference evidence="1 2" key="1">
    <citation type="submission" date="2012-12" db="EMBL/GenBank/DDBJ databases">
        <authorList>
            <person name="Sencilo A."/>
            <person name="Jacobs-Sera D."/>
            <person name="Russell D.A."/>
            <person name="Ko C."/>
            <person name="Atanasova N."/>
            <person name="Osterlund E."/>
            <person name="Oksanen H.M."/>
            <person name="Bamford D.H."/>
            <person name="Hatfull G.F."/>
            <person name="Roine E."/>
            <person name="Hendrix R.W."/>
        </authorList>
    </citation>
    <scope>NUCLEOTIDE SEQUENCE [LARGE SCALE GENOMIC DNA]</scope>
</reference>
<dbReference type="Proteomes" id="UP000203112">
    <property type="component" value="Segment"/>
</dbReference>
<organism evidence="1 2">
    <name type="scientific">Haloarcula hispanica tailed virus 2</name>
    <dbReference type="NCBI Taxonomy" id="1273751"/>
    <lineage>
        <taxon>Viruses</taxon>
        <taxon>Duplodnaviria</taxon>
        <taxon>Heunggongvirae</taxon>
        <taxon>Uroviricota</taxon>
        <taxon>Caudoviricetes</taxon>
        <taxon>Saparoviridae</taxon>
        <taxon>Halohivirus</taxon>
        <taxon>Halohivirus suolae</taxon>
        <taxon>Halohivirus HHTV2</taxon>
    </lineage>
</organism>